<reference evidence="4" key="1">
    <citation type="journal article" date="2023" name="Comput. Struct. Biotechnol. J.">
        <title>Discovery of a novel marine Bacteroidetes with a rich repertoire of carbohydrate-active enzymes.</title>
        <authorList>
            <person name="Chen B."/>
            <person name="Liu G."/>
            <person name="Chen Q."/>
            <person name="Wang H."/>
            <person name="Liu L."/>
            <person name="Tang K."/>
        </authorList>
    </citation>
    <scope>NUCLEOTIDE SEQUENCE</scope>
    <source>
        <strain evidence="4">TK19036</strain>
    </source>
</reference>
<sequence>MIRCIAIDDEPLALDLVEDFVEKIPFLELVQSFSSALTALDTLQKETIDLLFLDIQMPDISGLQFIKSLENPPKVIFTTAYANHAVEGFNVDAVDYLLKPFTFERFLKAANKAQQHIATEQANPGMPPASSYMFVKSGYDMVKVAFNTVYYIEGLKDYVKIHTDEKTVIALLSMKSLEDTLPAQFFRVHRSYIINFDHLESVSRRSLLVAKTEIPLGDMYRESFMAKLGRT</sequence>
<keyword evidence="1" id="KW-0597">Phosphoprotein</keyword>
<dbReference type="PANTHER" id="PTHR37299:SF1">
    <property type="entry name" value="STAGE 0 SPORULATION PROTEIN A HOMOLOG"/>
    <property type="match status" value="1"/>
</dbReference>
<protein>
    <submittedName>
        <fullName evidence="4">Response regulator transcription factor</fullName>
    </submittedName>
</protein>
<dbReference type="PROSITE" id="PS50930">
    <property type="entry name" value="HTH_LYTTR"/>
    <property type="match status" value="1"/>
</dbReference>
<dbReference type="Gene3D" id="3.40.50.2300">
    <property type="match status" value="1"/>
</dbReference>
<feature type="modified residue" description="4-aspartylphosphate" evidence="1">
    <location>
        <position position="54"/>
    </location>
</feature>
<feature type="domain" description="Response regulatory" evidence="2">
    <location>
        <begin position="3"/>
        <end position="114"/>
    </location>
</feature>
<gene>
    <name evidence="4" type="ORF">K4G66_29655</name>
</gene>
<dbReference type="InterPro" id="IPR007492">
    <property type="entry name" value="LytTR_DNA-bd_dom"/>
</dbReference>
<name>A0AA49GMJ8_9BACT</name>
<dbReference type="SMART" id="SM00448">
    <property type="entry name" value="REC"/>
    <property type="match status" value="1"/>
</dbReference>
<evidence type="ECO:0000259" key="2">
    <source>
        <dbReference type="PROSITE" id="PS50110"/>
    </source>
</evidence>
<dbReference type="GO" id="GO:0003677">
    <property type="term" value="F:DNA binding"/>
    <property type="evidence" value="ECO:0007669"/>
    <property type="project" value="InterPro"/>
</dbReference>
<evidence type="ECO:0000313" key="4">
    <source>
        <dbReference type="EMBL" id="WKN36531.1"/>
    </source>
</evidence>
<dbReference type="PROSITE" id="PS50110">
    <property type="entry name" value="RESPONSE_REGULATORY"/>
    <property type="match status" value="1"/>
</dbReference>
<proteinExistence type="predicted"/>
<reference evidence="4" key="2">
    <citation type="journal article" date="2024" name="Antonie Van Leeuwenhoek">
        <title>Roseihalotalea indica gen. nov., sp. nov., a halophilic Bacteroidetes from mesopelagic Southwest Indian Ocean with higher carbohydrate metabolic potential.</title>
        <authorList>
            <person name="Chen B."/>
            <person name="Zhang M."/>
            <person name="Lin D."/>
            <person name="Ye J."/>
            <person name="Tang K."/>
        </authorList>
    </citation>
    <scope>NUCLEOTIDE SEQUENCE</scope>
    <source>
        <strain evidence="4">TK19036</strain>
    </source>
</reference>
<dbReference type="GO" id="GO:0000156">
    <property type="term" value="F:phosphorelay response regulator activity"/>
    <property type="evidence" value="ECO:0007669"/>
    <property type="project" value="InterPro"/>
</dbReference>
<dbReference type="PANTHER" id="PTHR37299">
    <property type="entry name" value="TRANSCRIPTIONAL REGULATOR-RELATED"/>
    <property type="match status" value="1"/>
</dbReference>
<dbReference type="Pfam" id="PF04397">
    <property type="entry name" value="LytTR"/>
    <property type="match status" value="1"/>
</dbReference>
<feature type="domain" description="HTH LytTR-type" evidence="3">
    <location>
        <begin position="133"/>
        <end position="202"/>
    </location>
</feature>
<dbReference type="InterPro" id="IPR011006">
    <property type="entry name" value="CheY-like_superfamily"/>
</dbReference>
<dbReference type="SMART" id="SM00850">
    <property type="entry name" value="LytTR"/>
    <property type="match status" value="1"/>
</dbReference>
<evidence type="ECO:0000256" key="1">
    <source>
        <dbReference type="PROSITE-ProRule" id="PRU00169"/>
    </source>
</evidence>
<dbReference type="InterPro" id="IPR046947">
    <property type="entry name" value="LytR-like"/>
</dbReference>
<dbReference type="InterPro" id="IPR001789">
    <property type="entry name" value="Sig_transdc_resp-reg_receiver"/>
</dbReference>
<accession>A0AA49GMJ8</accession>
<dbReference type="Gene3D" id="2.40.50.1020">
    <property type="entry name" value="LytTr DNA-binding domain"/>
    <property type="match status" value="1"/>
</dbReference>
<dbReference type="EMBL" id="CP120682">
    <property type="protein sequence ID" value="WKN36531.1"/>
    <property type="molecule type" value="Genomic_DNA"/>
</dbReference>
<dbReference type="AlphaFoldDB" id="A0AA49GMJ8"/>
<organism evidence="4">
    <name type="scientific">Roseihalotalea indica</name>
    <dbReference type="NCBI Taxonomy" id="2867963"/>
    <lineage>
        <taxon>Bacteria</taxon>
        <taxon>Pseudomonadati</taxon>
        <taxon>Bacteroidota</taxon>
        <taxon>Cytophagia</taxon>
        <taxon>Cytophagales</taxon>
        <taxon>Catalimonadaceae</taxon>
        <taxon>Roseihalotalea</taxon>
    </lineage>
</organism>
<dbReference type="Pfam" id="PF00072">
    <property type="entry name" value="Response_reg"/>
    <property type="match status" value="1"/>
</dbReference>
<dbReference type="FunFam" id="3.40.50.2300:FF:000051">
    <property type="entry name" value="Two-component response regulator yehT"/>
    <property type="match status" value="1"/>
</dbReference>
<evidence type="ECO:0000259" key="3">
    <source>
        <dbReference type="PROSITE" id="PS50930"/>
    </source>
</evidence>
<dbReference type="SUPFAM" id="SSF52172">
    <property type="entry name" value="CheY-like"/>
    <property type="match status" value="1"/>
</dbReference>